<keyword evidence="3" id="KW-1185">Reference proteome</keyword>
<accession>A0A8R1YE48</accession>
<gene>
    <name evidence="2" type="primary">WBGene00095731</name>
</gene>
<sequence length="199" mass="22608">MERVSRCDLLCPYGHPGNTLRIQAMINQLPSQSFAQTQTVHPLNAITYLNSTLGMSFVCFQGSRSVLGNCFRAPFPLDNQVWPSVQHYFHHFKAVMFGDHESALTIRSATSSTVAKQLGRRVKNFDHVQWELVSTEVMTRAVYHKFVHDTACRASLLSTNDSVIVECGLFNQESADPRSWRSENKLGKILTLVRDHLRR</sequence>
<feature type="domain" description="NADAR" evidence="1">
    <location>
        <begin position="77"/>
        <end position="198"/>
    </location>
</feature>
<proteinExistence type="predicted"/>
<name>A0A2A6B5V7_PRIPA</name>
<organism evidence="2 3">
    <name type="scientific">Pristionchus pacificus</name>
    <name type="common">Parasitic nematode worm</name>
    <dbReference type="NCBI Taxonomy" id="54126"/>
    <lineage>
        <taxon>Eukaryota</taxon>
        <taxon>Metazoa</taxon>
        <taxon>Ecdysozoa</taxon>
        <taxon>Nematoda</taxon>
        <taxon>Chromadorea</taxon>
        <taxon>Rhabditida</taxon>
        <taxon>Rhabditina</taxon>
        <taxon>Diplogasteromorpha</taxon>
        <taxon>Diplogasteroidea</taxon>
        <taxon>Neodiplogasteridae</taxon>
        <taxon>Pristionchus</taxon>
    </lineage>
</organism>
<accession>A0A2A6B5V7</accession>
<reference evidence="3" key="1">
    <citation type="journal article" date="2008" name="Nat. Genet.">
        <title>The Pristionchus pacificus genome provides a unique perspective on nematode lifestyle and parasitism.</title>
        <authorList>
            <person name="Dieterich C."/>
            <person name="Clifton S.W."/>
            <person name="Schuster L.N."/>
            <person name="Chinwalla A."/>
            <person name="Delehaunty K."/>
            <person name="Dinkelacker I."/>
            <person name="Fulton L."/>
            <person name="Fulton R."/>
            <person name="Godfrey J."/>
            <person name="Minx P."/>
            <person name="Mitreva M."/>
            <person name="Roeseler W."/>
            <person name="Tian H."/>
            <person name="Witte H."/>
            <person name="Yang S.P."/>
            <person name="Wilson R.K."/>
            <person name="Sommer R.J."/>
        </authorList>
    </citation>
    <scope>NUCLEOTIDE SEQUENCE [LARGE SCALE GENOMIC DNA]</scope>
    <source>
        <strain evidence="3">PS312</strain>
    </source>
</reference>
<dbReference type="Pfam" id="PF08719">
    <property type="entry name" value="NADAR"/>
    <property type="match status" value="1"/>
</dbReference>
<dbReference type="CDD" id="cd15457">
    <property type="entry name" value="NADAR"/>
    <property type="match status" value="1"/>
</dbReference>
<protein>
    <submittedName>
        <fullName evidence="2">NADAR domain-containing protein</fullName>
    </submittedName>
</protein>
<dbReference type="Proteomes" id="UP000005239">
    <property type="component" value="Unassembled WGS sequence"/>
</dbReference>
<reference evidence="2" key="2">
    <citation type="submission" date="2022-06" db="UniProtKB">
        <authorList>
            <consortium name="EnsemblMetazoa"/>
        </authorList>
    </citation>
    <scope>IDENTIFICATION</scope>
    <source>
        <strain evidence="2">PS312</strain>
    </source>
</reference>
<dbReference type="SUPFAM" id="SSF143990">
    <property type="entry name" value="YbiA-like"/>
    <property type="match status" value="1"/>
</dbReference>
<dbReference type="EnsemblMetazoa" id="PPA06177.1">
    <property type="protein sequence ID" value="PPA06177.1"/>
    <property type="gene ID" value="WBGene00095731"/>
</dbReference>
<dbReference type="Gene3D" id="1.10.357.40">
    <property type="entry name" value="YbiA-like"/>
    <property type="match status" value="1"/>
</dbReference>
<dbReference type="AlphaFoldDB" id="A0A2A6B5V7"/>
<dbReference type="InterPro" id="IPR037238">
    <property type="entry name" value="YbiA-like_sf"/>
</dbReference>
<dbReference type="NCBIfam" id="TIGR02464">
    <property type="entry name" value="ribofla_fusion"/>
    <property type="match status" value="1"/>
</dbReference>
<evidence type="ECO:0000313" key="3">
    <source>
        <dbReference type="Proteomes" id="UP000005239"/>
    </source>
</evidence>
<dbReference type="InterPro" id="IPR012816">
    <property type="entry name" value="NADAR"/>
</dbReference>
<evidence type="ECO:0000259" key="1">
    <source>
        <dbReference type="Pfam" id="PF08719"/>
    </source>
</evidence>
<dbReference type="OrthoDB" id="206452at2759"/>
<evidence type="ECO:0000313" key="2">
    <source>
        <dbReference type="EnsemblMetazoa" id="PPA06177.1"/>
    </source>
</evidence>